<evidence type="ECO:0000313" key="1">
    <source>
        <dbReference type="EMBL" id="AFZ05710.1"/>
    </source>
</evidence>
<gene>
    <name evidence="1" type="ORF">Osc7112_1161</name>
</gene>
<dbReference type="OrthoDB" id="495562at2"/>
<reference evidence="1 2" key="1">
    <citation type="submission" date="2012-05" db="EMBL/GenBank/DDBJ databases">
        <title>Finished chromosome of genome of Oscillatoria sp. PCC 7112.</title>
        <authorList>
            <consortium name="US DOE Joint Genome Institute"/>
            <person name="Gugger M."/>
            <person name="Coursin T."/>
            <person name="Rippka R."/>
            <person name="Tandeau De Marsac N."/>
            <person name="Huntemann M."/>
            <person name="Wei C.-L."/>
            <person name="Han J."/>
            <person name="Detter J.C."/>
            <person name="Han C."/>
            <person name="Tapia R."/>
            <person name="Davenport K."/>
            <person name="Daligault H."/>
            <person name="Erkkila T."/>
            <person name="Gu W."/>
            <person name="Munk A.C.C."/>
            <person name="Teshima H."/>
            <person name="Xu Y."/>
            <person name="Chain P."/>
            <person name="Chen A."/>
            <person name="Krypides N."/>
            <person name="Mavromatis K."/>
            <person name="Markowitz V."/>
            <person name="Szeto E."/>
            <person name="Ivanova N."/>
            <person name="Mikhailova N."/>
            <person name="Ovchinnikova G."/>
            <person name="Pagani I."/>
            <person name="Pati A."/>
            <person name="Goodwin L."/>
            <person name="Peters L."/>
            <person name="Pitluck S."/>
            <person name="Woyke T."/>
            <person name="Kerfeld C."/>
        </authorList>
    </citation>
    <scope>NUCLEOTIDE SEQUENCE [LARGE SCALE GENOMIC DNA]</scope>
    <source>
        <strain evidence="1 2">PCC 7112</strain>
    </source>
</reference>
<name>K9VEM6_9CYAN</name>
<sequence>MTSCPCCTNQMLRHVRHSQVYWFCRQCWQEMPVYPLNSYGSSPSINVVRELRIKKQLFSEAVVLR</sequence>
<dbReference type="EMBL" id="CP003614">
    <property type="protein sequence ID" value="AFZ05710.1"/>
    <property type="molecule type" value="Genomic_DNA"/>
</dbReference>
<dbReference type="Proteomes" id="UP000010478">
    <property type="component" value="Chromosome"/>
</dbReference>
<dbReference type="eggNOG" id="ENOG5031N0A">
    <property type="taxonomic scope" value="Bacteria"/>
</dbReference>
<proteinExistence type="predicted"/>
<organism evidence="1 2">
    <name type="scientific">Phormidium nigroviride PCC 7112</name>
    <dbReference type="NCBI Taxonomy" id="179408"/>
    <lineage>
        <taxon>Bacteria</taxon>
        <taxon>Bacillati</taxon>
        <taxon>Cyanobacteriota</taxon>
        <taxon>Cyanophyceae</taxon>
        <taxon>Oscillatoriophycideae</taxon>
        <taxon>Oscillatoriales</taxon>
        <taxon>Oscillatoriaceae</taxon>
        <taxon>Phormidium</taxon>
    </lineage>
</organism>
<accession>K9VEM6</accession>
<keyword evidence="2" id="KW-1185">Reference proteome</keyword>
<dbReference type="RefSeq" id="WP_015175036.1">
    <property type="nucleotide sequence ID" value="NC_019729.1"/>
</dbReference>
<dbReference type="HOGENOM" id="CLU_2845582_0_0_3"/>
<dbReference type="AlphaFoldDB" id="K9VEM6"/>
<dbReference type="KEGG" id="oni:Osc7112_1161"/>
<protein>
    <submittedName>
        <fullName evidence="1">Uncharacterized protein</fullName>
    </submittedName>
</protein>
<evidence type="ECO:0000313" key="2">
    <source>
        <dbReference type="Proteomes" id="UP000010478"/>
    </source>
</evidence>